<dbReference type="PANTHER" id="PTHR33336:SF3">
    <property type="entry name" value="ABM DOMAIN-CONTAINING PROTEIN"/>
    <property type="match status" value="1"/>
</dbReference>
<organism evidence="2 3">
    <name type="scientific">Arthrobacter liuii</name>
    <dbReference type="NCBI Taxonomy" id="1476996"/>
    <lineage>
        <taxon>Bacteria</taxon>
        <taxon>Bacillati</taxon>
        <taxon>Actinomycetota</taxon>
        <taxon>Actinomycetes</taxon>
        <taxon>Micrococcales</taxon>
        <taxon>Micrococcaceae</taxon>
        <taxon>Arthrobacter</taxon>
    </lineage>
</organism>
<accession>A0ABQ2B284</accession>
<dbReference type="Pfam" id="PF03992">
    <property type="entry name" value="ABM"/>
    <property type="match status" value="1"/>
</dbReference>
<keyword evidence="2" id="KW-0503">Monooxygenase</keyword>
<dbReference type="EMBL" id="BMFW01000040">
    <property type="protein sequence ID" value="GGI02033.1"/>
    <property type="molecule type" value="Genomic_DNA"/>
</dbReference>
<comment type="caution">
    <text evidence="2">The sequence shown here is derived from an EMBL/GenBank/DDBJ whole genome shotgun (WGS) entry which is preliminary data.</text>
</comment>
<feature type="domain" description="ABM" evidence="1">
    <location>
        <begin position="2"/>
        <end position="90"/>
    </location>
</feature>
<dbReference type="PROSITE" id="PS51725">
    <property type="entry name" value="ABM"/>
    <property type="match status" value="1"/>
</dbReference>
<dbReference type="InterPro" id="IPR007138">
    <property type="entry name" value="ABM_dom"/>
</dbReference>
<protein>
    <submittedName>
        <fullName evidence="2">Antibiotic biosynthesis monooxygenase</fullName>
    </submittedName>
</protein>
<dbReference type="GO" id="GO:0004497">
    <property type="term" value="F:monooxygenase activity"/>
    <property type="evidence" value="ECO:0007669"/>
    <property type="project" value="UniProtKB-KW"/>
</dbReference>
<dbReference type="InterPro" id="IPR050744">
    <property type="entry name" value="AI-2_Isomerase_LsrG"/>
</dbReference>
<dbReference type="PANTHER" id="PTHR33336">
    <property type="entry name" value="QUINOL MONOOXYGENASE YGIN-RELATED"/>
    <property type="match status" value="1"/>
</dbReference>
<reference evidence="3" key="1">
    <citation type="journal article" date="2019" name="Int. J. Syst. Evol. Microbiol.">
        <title>The Global Catalogue of Microorganisms (GCM) 10K type strain sequencing project: providing services to taxonomists for standard genome sequencing and annotation.</title>
        <authorList>
            <consortium name="The Broad Institute Genomics Platform"/>
            <consortium name="The Broad Institute Genome Sequencing Center for Infectious Disease"/>
            <person name="Wu L."/>
            <person name="Ma J."/>
        </authorList>
    </citation>
    <scope>NUCLEOTIDE SEQUENCE [LARGE SCALE GENOMIC DNA]</scope>
    <source>
        <strain evidence="3">CGMCC 1.12778</strain>
    </source>
</reference>
<keyword evidence="3" id="KW-1185">Reference proteome</keyword>
<evidence type="ECO:0000259" key="1">
    <source>
        <dbReference type="PROSITE" id="PS51725"/>
    </source>
</evidence>
<dbReference type="Proteomes" id="UP000643279">
    <property type="component" value="Unassembled WGS sequence"/>
</dbReference>
<evidence type="ECO:0000313" key="3">
    <source>
        <dbReference type="Proteomes" id="UP000643279"/>
    </source>
</evidence>
<dbReference type="Gene3D" id="3.30.70.100">
    <property type="match status" value="1"/>
</dbReference>
<proteinExistence type="predicted"/>
<sequence length="106" mass="11876">MIFITAKFPVKPEHADEWAKISKNFTKATNAEEGCLFFEWSRSLAEPNTYVLIEAFRDDEAGAAHVQTDHFKEATENLPAYLSETPDIINVKVDGWSKLGELAVSS</sequence>
<dbReference type="SUPFAM" id="SSF54909">
    <property type="entry name" value="Dimeric alpha+beta barrel"/>
    <property type="match status" value="1"/>
</dbReference>
<dbReference type="InterPro" id="IPR011008">
    <property type="entry name" value="Dimeric_a/b-barrel"/>
</dbReference>
<evidence type="ECO:0000313" key="2">
    <source>
        <dbReference type="EMBL" id="GGI02033.1"/>
    </source>
</evidence>
<dbReference type="RefSeq" id="WP_188573529.1">
    <property type="nucleotide sequence ID" value="NZ_BMFW01000040.1"/>
</dbReference>
<name>A0ABQ2B284_9MICC</name>
<keyword evidence="2" id="KW-0560">Oxidoreductase</keyword>
<gene>
    <name evidence="2" type="ORF">GCM10007170_42820</name>
</gene>